<comment type="caution">
    <text evidence="1">The sequence shown here is derived from an EMBL/GenBank/DDBJ whole genome shotgun (WGS) entry which is preliminary data.</text>
</comment>
<proteinExistence type="predicted"/>
<name>A0AAV1K3Q0_9NEOP</name>
<organism evidence="1 2">
    <name type="scientific">Leptosia nina</name>
    <dbReference type="NCBI Taxonomy" id="320188"/>
    <lineage>
        <taxon>Eukaryota</taxon>
        <taxon>Metazoa</taxon>
        <taxon>Ecdysozoa</taxon>
        <taxon>Arthropoda</taxon>
        <taxon>Hexapoda</taxon>
        <taxon>Insecta</taxon>
        <taxon>Pterygota</taxon>
        <taxon>Neoptera</taxon>
        <taxon>Endopterygota</taxon>
        <taxon>Lepidoptera</taxon>
        <taxon>Glossata</taxon>
        <taxon>Ditrysia</taxon>
        <taxon>Papilionoidea</taxon>
        <taxon>Pieridae</taxon>
        <taxon>Pierinae</taxon>
        <taxon>Leptosia</taxon>
    </lineage>
</organism>
<gene>
    <name evidence="1" type="ORF">LNINA_LOCUS14898</name>
</gene>
<accession>A0AAV1K3Q0</accession>
<evidence type="ECO:0000313" key="2">
    <source>
        <dbReference type="Proteomes" id="UP001497472"/>
    </source>
</evidence>
<reference evidence="1 2" key="1">
    <citation type="submission" date="2023-11" db="EMBL/GenBank/DDBJ databases">
        <authorList>
            <person name="Okamura Y."/>
        </authorList>
    </citation>
    <scope>NUCLEOTIDE SEQUENCE [LARGE SCALE GENOMIC DNA]</scope>
</reference>
<dbReference type="Proteomes" id="UP001497472">
    <property type="component" value="Unassembled WGS sequence"/>
</dbReference>
<protein>
    <submittedName>
        <fullName evidence="1">Uncharacterized protein</fullName>
    </submittedName>
</protein>
<dbReference type="EMBL" id="CAVLEF010000283">
    <property type="protein sequence ID" value="CAK1556129.1"/>
    <property type="molecule type" value="Genomic_DNA"/>
</dbReference>
<dbReference type="AlphaFoldDB" id="A0AAV1K3Q0"/>
<evidence type="ECO:0000313" key="1">
    <source>
        <dbReference type="EMBL" id="CAK1556129.1"/>
    </source>
</evidence>
<keyword evidence="2" id="KW-1185">Reference proteome</keyword>
<sequence>MAPMSHPPCTPSASCIPIRCHPTPPPCQNPEKCLKKTISKGIKPCRSAVSIMATRSKSKCASCGKLKGASDPRSVKAVEKFLSRKSKEAKMRKNDRLKGSNSYLNYTRKKGSPRSEEACCRGKAARSIKPCVSAPTCSVHKHRPRPPPCQDPEKCFKKCSKSKRKCPSATETMSRLGSPCECARVQSKDSRISNKRRKRDAVIRWQKGFGVRAAARRLVT</sequence>